<dbReference type="PROSITE" id="PS01180">
    <property type="entry name" value="CUB"/>
    <property type="match status" value="1"/>
</dbReference>
<dbReference type="InterPro" id="IPR035914">
    <property type="entry name" value="Sperma_CUB_dom_sf"/>
</dbReference>
<dbReference type="Gene3D" id="2.60.120.290">
    <property type="entry name" value="Spermadhesin, CUB domain"/>
    <property type="match status" value="1"/>
</dbReference>
<reference evidence="5 6" key="1">
    <citation type="submission" date="2024-05" db="EMBL/GenBank/DDBJ databases">
        <title>A high-quality chromosomal-level genome assembly of Topmouth culter (Culter alburnus).</title>
        <authorList>
            <person name="Zhao H."/>
        </authorList>
    </citation>
    <scope>NUCLEOTIDE SEQUENCE [LARGE SCALE GENOMIC DNA]</scope>
    <source>
        <strain evidence="5">CATC2023</strain>
        <tissue evidence="5">Muscle</tissue>
    </source>
</reference>
<protein>
    <recommendedName>
        <fullName evidence="4">CUB domain-containing protein</fullName>
    </recommendedName>
</protein>
<dbReference type="InterPro" id="IPR000859">
    <property type="entry name" value="CUB_dom"/>
</dbReference>
<dbReference type="EMBL" id="JAWDJR010000023">
    <property type="protein sequence ID" value="KAK9952986.1"/>
    <property type="molecule type" value="Genomic_DNA"/>
</dbReference>
<accession>A0AAW1YV27</accession>
<dbReference type="Proteomes" id="UP001479290">
    <property type="component" value="Unassembled WGS sequence"/>
</dbReference>
<dbReference type="SUPFAM" id="SSF49854">
    <property type="entry name" value="Spermadhesin, CUB domain"/>
    <property type="match status" value="1"/>
</dbReference>
<feature type="domain" description="CUB" evidence="4">
    <location>
        <begin position="10"/>
        <end position="117"/>
    </location>
</feature>
<dbReference type="Pfam" id="PF00431">
    <property type="entry name" value="CUB"/>
    <property type="match status" value="1"/>
</dbReference>
<dbReference type="CDD" id="cd00041">
    <property type="entry name" value="CUB"/>
    <property type="match status" value="1"/>
</dbReference>
<evidence type="ECO:0000256" key="2">
    <source>
        <dbReference type="ARBA" id="ARBA00023157"/>
    </source>
</evidence>
<sequence length="117" mass="12792">AQSCQSSVSCNVVLTDSQGSFTSPCYPNDYPPSQACKWTIQAPAGFIVQITFLDFELEEAHGCIYDRVVISTGTSDAKFCSLTPNELTLNSSGNVMEVSFNSDFSVQKKGFHISYKQ</sequence>
<evidence type="ECO:0000256" key="1">
    <source>
        <dbReference type="ARBA" id="ARBA00022737"/>
    </source>
</evidence>
<keyword evidence="6" id="KW-1185">Reference proteome</keyword>
<dbReference type="FunFam" id="2.60.120.290:FF:000013">
    <property type="entry name" value="Membrane frizzled-related protein"/>
    <property type="match status" value="1"/>
</dbReference>
<proteinExistence type="predicted"/>
<dbReference type="PANTHER" id="PTHR24251:SF41">
    <property type="entry name" value="DELETED IN MALIGNANT BRAIN TUMORS 1 PROTEIN-LIKE"/>
    <property type="match status" value="1"/>
</dbReference>
<keyword evidence="1" id="KW-0677">Repeat</keyword>
<name>A0AAW1YV27_CULAL</name>
<organism evidence="5 6">
    <name type="scientific">Culter alburnus</name>
    <name type="common">Topmouth culter</name>
    <dbReference type="NCBI Taxonomy" id="194366"/>
    <lineage>
        <taxon>Eukaryota</taxon>
        <taxon>Metazoa</taxon>
        <taxon>Chordata</taxon>
        <taxon>Craniata</taxon>
        <taxon>Vertebrata</taxon>
        <taxon>Euteleostomi</taxon>
        <taxon>Actinopterygii</taxon>
        <taxon>Neopterygii</taxon>
        <taxon>Teleostei</taxon>
        <taxon>Ostariophysi</taxon>
        <taxon>Cypriniformes</taxon>
        <taxon>Xenocyprididae</taxon>
        <taxon>Xenocypridinae</taxon>
        <taxon>Culter</taxon>
    </lineage>
</organism>
<comment type="caution">
    <text evidence="5">The sequence shown here is derived from an EMBL/GenBank/DDBJ whole genome shotgun (WGS) entry which is preliminary data.</text>
</comment>
<dbReference type="SMART" id="SM00042">
    <property type="entry name" value="CUB"/>
    <property type="match status" value="1"/>
</dbReference>
<comment type="caution">
    <text evidence="3">Lacks conserved residue(s) required for the propagation of feature annotation.</text>
</comment>
<feature type="non-terminal residue" evidence="5">
    <location>
        <position position="1"/>
    </location>
</feature>
<evidence type="ECO:0000259" key="4">
    <source>
        <dbReference type="PROSITE" id="PS01180"/>
    </source>
</evidence>
<feature type="non-terminal residue" evidence="5">
    <location>
        <position position="117"/>
    </location>
</feature>
<dbReference type="PANTHER" id="PTHR24251">
    <property type="entry name" value="OVOCHYMASE-RELATED"/>
    <property type="match status" value="1"/>
</dbReference>
<dbReference type="AlphaFoldDB" id="A0AAW1YV27"/>
<evidence type="ECO:0000256" key="3">
    <source>
        <dbReference type="PROSITE-ProRule" id="PRU00059"/>
    </source>
</evidence>
<evidence type="ECO:0000313" key="6">
    <source>
        <dbReference type="Proteomes" id="UP001479290"/>
    </source>
</evidence>
<feature type="disulfide bond" evidence="3">
    <location>
        <begin position="63"/>
        <end position="80"/>
    </location>
</feature>
<gene>
    <name evidence="5" type="ORF">ABG768_017012</name>
</gene>
<keyword evidence="2 3" id="KW-1015">Disulfide bond</keyword>
<evidence type="ECO:0000313" key="5">
    <source>
        <dbReference type="EMBL" id="KAK9952986.1"/>
    </source>
</evidence>